<sequence>MTTATNIGIALTAVFAVSLGVLVAQISWVLWKRNNQSLRHPHGGSSSLGDLESGGYYVEPAKATKDSCCCRKGGNSSSTKAEPDSGRGHPGATMGDGPEEGFDEVIKYWRRMCRESRILFTIKEEEKEGESDGNGGLATLEPEEEEKKKERRVCLREWLETKQESLDRKTAIIIMSALRTELTQLSQPHVLCQNQHSTPSSSPPVAELDNTGKNCT</sequence>
<accession>A0ACB9QDE9</accession>
<proteinExistence type="predicted"/>
<gene>
    <name evidence="1" type="ORF">MLD38_020301</name>
</gene>
<keyword evidence="2" id="KW-1185">Reference proteome</keyword>
<evidence type="ECO:0000313" key="2">
    <source>
        <dbReference type="Proteomes" id="UP001057402"/>
    </source>
</evidence>
<protein>
    <submittedName>
        <fullName evidence="1">Uncharacterized protein</fullName>
    </submittedName>
</protein>
<comment type="caution">
    <text evidence="1">The sequence shown here is derived from an EMBL/GenBank/DDBJ whole genome shotgun (WGS) entry which is preliminary data.</text>
</comment>
<reference evidence="2" key="1">
    <citation type="journal article" date="2023" name="Front. Plant Sci.">
        <title>Chromosomal-level genome assembly of Melastoma candidum provides insights into trichome evolution.</title>
        <authorList>
            <person name="Zhong Y."/>
            <person name="Wu W."/>
            <person name="Sun C."/>
            <person name="Zou P."/>
            <person name="Liu Y."/>
            <person name="Dai S."/>
            <person name="Zhou R."/>
        </authorList>
    </citation>
    <scope>NUCLEOTIDE SEQUENCE [LARGE SCALE GENOMIC DNA]</scope>
</reference>
<organism evidence="1 2">
    <name type="scientific">Melastoma candidum</name>
    <dbReference type="NCBI Taxonomy" id="119954"/>
    <lineage>
        <taxon>Eukaryota</taxon>
        <taxon>Viridiplantae</taxon>
        <taxon>Streptophyta</taxon>
        <taxon>Embryophyta</taxon>
        <taxon>Tracheophyta</taxon>
        <taxon>Spermatophyta</taxon>
        <taxon>Magnoliopsida</taxon>
        <taxon>eudicotyledons</taxon>
        <taxon>Gunneridae</taxon>
        <taxon>Pentapetalae</taxon>
        <taxon>rosids</taxon>
        <taxon>malvids</taxon>
        <taxon>Myrtales</taxon>
        <taxon>Melastomataceae</taxon>
        <taxon>Melastomatoideae</taxon>
        <taxon>Melastomateae</taxon>
        <taxon>Melastoma</taxon>
    </lineage>
</organism>
<evidence type="ECO:0000313" key="1">
    <source>
        <dbReference type="EMBL" id="KAI4364173.1"/>
    </source>
</evidence>
<dbReference type="Proteomes" id="UP001057402">
    <property type="component" value="Chromosome 6"/>
</dbReference>
<dbReference type="EMBL" id="CM042885">
    <property type="protein sequence ID" value="KAI4364173.1"/>
    <property type="molecule type" value="Genomic_DNA"/>
</dbReference>
<name>A0ACB9QDE9_9MYRT</name>